<name>A0A1M6F577_9FIRM</name>
<gene>
    <name evidence="2" type="ORF">SAMN02745176_01825</name>
</gene>
<keyword evidence="1" id="KW-1133">Transmembrane helix</keyword>
<dbReference type="NCBIfam" id="NF033218">
    <property type="entry name" value="anchor_AmaP"/>
    <property type="match status" value="1"/>
</dbReference>
<dbReference type="EMBL" id="FQZS01000011">
    <property type="protein sequence ID" value="SHI92857.1"/>
    <property type="molecule type" value="Genomic_DNA"/>
</dbReference>
<organism evidence="2 3">
    <name type="scientific">Lutispora thermophila DSM 19022</name>
    <dbReference type="NCBI Taxonomy" id="1122184"/>
    <lineage>
        <taxon>Bacteria</taxon>
        <taxon>Bacillati</taxon>
        <taxon>Bacillota</taxon>
        <taxon>Clostridia</taxon>
        <taxon>Lutisporales</taxon>
        <taxon>Lutisporaceae</taxon>
        <taxon>Lutispora</taxon>
    </lineage>
</organism>
<reference evidence="2 3" key="1">
    <citation type="submission" date="2016-11" db="EMBL/GenBank/DDBJ databases">
        <authorList>
            <person name="Jaros S."/>
            <person name="Januszkiewicz K."/>
            <person name="Wedrychowicz H."/>
        </authorList>
    </citation>
    <scope>NUCLEOTIDE SEQUENCE [LARGE SCALE GENOMIC DNA]</scope>
    <source>
        <strain evidence="2 3">DSM 19022</strain>
    </source>
</reference>
<evidence type="ECO:0000256" key="1">
    <source>
        <dbReference type="SAM" id="Phobius"/>
    </source>
</evidence>
<protein>
    <submittedName>
        <fullName evidence="2">Uncharacterized conserved protein YloU, alkaline shock protein (Asp23) family</fullName>
    </submittedName>
</protein>
<dbReference type="AlphaFoldDB" id="A0A1M6F577"/>
<keyword evidence="1" id="KW-0472">Membrane</keyword>
<keyword evidence="3" id="KW-1185">Reference proteome</keyword>
<dbReference type="STRING" id="1122184.SAMN02745176_01825"/>
<accession>A0A1M6F577</accession>
<dbReference type="Proteomes" id="UP000184442">
    <property type="component" value="Unassembled WGS sequence"/>
</dbReference>
<keyword evidence="1" id="KW-0812">Transmembrane</keyword>
<dbReference type="OrthoDB" id="1716040at2"/>
<proteinExistence type="predicted"/>
<feature type="transmembrane region" description="Helical" evidence="1">
    <location>
        <begin position="46"/>
        <end position="63"/>
    </location>
</feature>
<evidence type="ECO:0000313" key="3">
    <source>
        <dbReference type="Proteomes" id="UP000184442"/>
    </source>
</evidence>
<dbReference type="RefSeq" id="WP_073025901.1">
    <property type="nucleotide sequence ID" value="NZ_FQZS01000011.1"/>
</dbReference>
<evidence type="ECO:0000313" key="2">
    <source>
        <dbReference type="EMBL" id="SHI92857.1"/>
    </source>
</evidence>
<sequence length="176" mass="19826">MLDRLLLLIFSVIVAIFSFALVLLALPFMPSQYSEALHLFIFESNSMILIAIILMLIALRFIFKTTEQKINNVNYISKETEIGEIRISFNTIKSIALSSIKNINEVKDVKAQVNDKNGEVSIIITACFLTGAVIPDVSKDIQNRVKEYIETTVEVKVKEVIVFVEEANNSSKRRVG</sequence>